<evidence type="ECO:0000256" key="8">
    <source>
        <dbReference type="SAM" id="Phobius"/>
    </source>
</evidence>
<keyword evidence="6 8" id="KW-1133">Transmembrane helix</keyword>
<dbReference type="Proteomes" id="UP000581135">
    <property type="component" value="Unassembled WGS sequence"/>
</dbReference>
<dbReference type="RefSeq" id="WP_183415108.1">
    <property type="nucleotide sequence ID" value="NZ_JACHXA010000001.1"/>
</dbReference>
<gene>
    <name evidence="9" type="ORF">FHR98_000579</name>
</gene>
<dbReference type="AlphaFoldDB" id="A0A839SR68"/>
<dbReference type="InterPro" id="IPR001851">
    <property type="entry name" value="ABC_transp_permease"/>
</dbReference>
<dbReference type="EMBL" id="JACHXA010000001">
    <property type="protein sequence ID" value="MBB3064314.1"/>
    <property type="molecule type" value="Genomic_DNA"/>
</dbReference>
<protein>
    <submittedName>
        <fullName evidence="9">Ribose transport system permease protein</fullName>
    </submittedName>
</protein>
<feature type="transmembrane region" description="Helical" evidence="8">
    <location>
        <begin position="150"/>
        <end position="169"/>
    </location>
</feature>
<evidence type="ECO:0000256" key="2">
    <source>
        <dbReference type="ARBA" id="ARBA00022448"/>
    </source>
</evidence>
<dbReference type="GO" id="GO:0005886">
    <property type="term" value="C:plasma membrane"/>
    <property type="evidence" value="ECO:0007669"/>
    <property type="project" value="UniProtKB-SubCell"/>
</dbReference>
<sequence>MYLMDDGSIATQGGNKSSIRQRFVSLTQTVFIASGILPVVLILAIVGFGAAEPRFLSYDNLFNVARHSTYLIIISMGQMLTLLVRGIDMSVGSTVAIVSVTSAMTMAGILANQPEAIGLAITSGIAVGLLVGAAVGVVNGVGIAVFKVNPFIMTVGMLSVLTGAALKISGGMPVYGMPAEFGRIFAYGAPYGVPAPVLFMGALFFAMMYLLYGTPLGRRIYALGGNSLASRLAGINTTAYTILTYVLCSTIVAFGAVLLTARVNTGEATLGATLLIESITAVVIGGVSFFGGIGRIGNVLLGALFVSFMTNGMNLLRVDSYVQQIVLGCLLILAVIVDQLRIKLMRQERVE</sequence>
<feature type="transmembrane region" description="Helical" evidence="8">
    <location>
        <begin position="91"/>
        <end position="111"/>
    </location>
</feature>
<evidence type="ECO:0000256" key="4">
    <source>
        <dbReference type="ARBA" id="ARBA00022519"/>
    </source>
</evidence>
<proteinExistence type="predicted"/>
<evidence type="ECO:0000313" key="9">
    <source>
        <dbReference type="EMBL" id="MBB3064314.1"/>
    </source>
</evidence>
<reference evidence="9 10" key="1">
    <citation type="submission" date="2020-08" db="EMBL/GenBank/DDBJ databases">
        <title>Genomic Encyclopedia of Type Strains, Phase III (KMG-III): the genomes of soil and plant-associated and newly described type strains.</title>
        <authorList>
            <person name="Whitman W."/>
        </authorList>
    </citation>
    <scope>NUCLEOTIDE SEQUENCE [LARGE SCALE GENOMIC DNA]</scope>
    <source>
        <strain evidence="9 10">CECT 8803</strain>
    </source>
</reference>
<accession>A0A839SR68</accession>
<evidence type="ECO:0000256" key="3">
    <source>
        <dbReference type="ARBA" id="ARBA00022475"/>
    </source>
</evidence>
<feature type="transmembrane region" description="Helical" evidence="8">
    <location>
        <begin position="233"/>
        <end position="258"/>
    </location>
</feature>
<organism evidence="9 10">
    <name type="scientific">Limibacillus halophilus</name>
    <dbReference type="NCBI Taxonomy" id="1579333"/>
    <lineage>
        <taxon>Bacteria</taxon>
        <taxon>Pseudomonadati</taxon>
        <taxon>Pseudomonadota</taxon>
        <taxon>Alphaproteobacteria</taxon>
        <taxon>Rhodospirillales</taxon>
        <taxon>Rhodovibrionaceae</taxon>
        <taxon>Limibacillus</taxon>
    </lineage>
</organism>
<feature type="transmembrane region" description="Helical" evidence="8">
    <location>
        <begin position="189"/>
        <end position="212"/>
    </location>
</feature>
<feature type="transmembrane region" description="Helical" evidence="8">
    <location>
        <begin position="68"/>
        <end position="84"/>
    </location>
</feature>
<evidence type="ECO:0000256" key="1">
    <source>
        <dbReference type="ARBA" id="ARBA00004651"/>
    </source>
</evidence>
<name>A0A839SR68_9PROT</name>
<dbReference type="Pfam" id="PF02653">
    <property type="entry name" value="BPD_transp_2"/>
    <property type="match status" value="1"/>
</dbReference>
<keyword evidence="4" id="KW-0997">Cell inner membrane</keyword>
<keyword evidence="7 8" id="KW-0472">Membrane</keyword>
<evidence type="ECO:0000313" key="10">
    <source>
        <dbReference type="Proteomes" id="UP000581135"/>
    </source>
</evidence>
<evidence type="ECO:0000256" key="6">
    <source>
        <dbReference type="ARBA" id="ARBA00022989"/>
    </source>
</evidence>
<keyword evidence="5 8" id="KW-0812">Transmembrane</keyword>
<evidence type="ECO:0000256" key="7">
    <source>
        <dbReference type="ARBA" id="ARBA00023136"/>
    </source>
</evidence>
<comment type="subcellular location">
    <subcellularLocation>
        <location evidence="1">Cell membrane</location>
        <topology evidence="1">Multi-pass membrane protein</topology>
    </subcellularLocation>
</comment>
<feature type="transmembrane region" description="Helical" evidence="8">
    <location>
        <begin position="270"/>
        <end position="290"/>
    </location>
</feature>
<dbReference type="CDD" id="cd06579">
    <property type="entry name" value="TM_PBP1_transp_AraH_like"/>
    <property type="match status" value="1"/>
</dbReference>
<feature type="transmembrane region" description="Helical" evidence="8">
    <location>
        <begin position="321"/>
        <end position="340"/>
    </location>
</feature>
<keyword evidence="10" id="KW-1185">Reference proteome</keyword>
<keyword evidence="3" id="KW-1003">Cell membrane</keyword>
<comment type="caution">
    <text evidence="9">The sequence shown here is derived from an EMBL/GenBank/DDBJ whole genome shotgun (WGS) entry which is preliminary data.</text>
</comment>
<feature type="transmembrane region" description="Helical" evidence="8">
    <location>
        <begin position="297"/>
        <end position="315"/>
    </location>
</feature>
<feature type="transmembrane region" description="Helical" evidence="8">
    <location>
        <begin position="23"/>
        <end position="48"/>
    </location>
</feature>
<dbReference type="PANTHER" id="PTHR32196">
    <property type="entry name" value="ABC TRANSPORTER PERMEASE PROTEIN YPHD-RELATED-RELATED"/>
    <property type="match status" value="1"/>
</dbReference>
<dbReference type="GO" id="GO:0022857">
    <property type="term" value="F:transmembrane transporter activity"/>
    <property type="evidence" value="ECO:0007669"/>
    <property type="project" value="InterPro"/>
</dbReference>
<dbReference type="PANTHER" id="PTHR32196:SF21">
    <property type="entry name" value="ABC TRANSPORTER PERMEASE PROTEIN YPHD-RELATED"/>
    <property type="match status" value="1"/>
</dbReference>
<keyword evidence="2" id="KW-0813">Transport</keyword>
<evidence type="ECO:0000256" key="5">
    <source>
        <dbReference type="ARBA" id="ARBA00022692"/>
    </source>
</evidence>
<feature type="transmembrane region" description="Helical" evidence="8">
    <location>
        <begin position="117"/>
        <end position="138"/>
    </location>
</feature>